<dbReference type="AlphaFoldDB" id="A0A1T5E556"/>
<evidence type="ECO:0000256" key="1">
    <source>
        <dbReference type="ARBA" id="ARBA00005254"/>
    </source>
</evidence>
<dbReference type="SUPFAM" id="SSF52096">
    <property type="entry name" value="ClpP/crotonase"/>
    <property type="match status" value="1"/>
</dbReference>
<sequence length="287" mass="31783">MTDYELIRYDVADKVARITLDDPTSRNALSTSLRRELVAAINRAERDDDVSVILLAGAGPVFCSGYDLRGYSPPEGGYISAQMFDRWTDQYARNCVKDWLTIWDCLKPVVCKVHGACLAGGTEVMSMCDIVFVADDARIGYPPTREMSSPDTGYFPWKMGMAHAKYMQLTGSTISGKQAADWGWVAKSFAADDFDAEVEKEVAALATIPVDMLAANKGSLNQAYEMMGFKNSLMMAIHWHTASAWNRPNAGNFGKIAAEKGIKGYIAWRDEKWTDIDYRPGKDGKPV</sequence>
<protein>
    <submittedName>
        <fullName evidence="2">Enoyl-CoA hydratase</fullName>
    </submittedName>
</protein>
<dbReference type="Gene3D" id="3.90.226.10">
    <property type="entry name" value="2-enoyl-CoA Hydratase, Chain A, domain 1"/>
    <property type="match status" value="1"/>
</dbReference>
<dbReference type="GO" id="GO:0003824">
    <property type="term" value="F:catalytic activity"/>
    <property type="evidence" value="ECO:0007669"/>
    <property type="project" value="UniProtKB-ARBA"/>
</dbReference>
<accession>A0A1T5E556</accession>
<evidence type="ECO:0000313" key="2">
    <source>
        <dbReference type="EMBL" id="SKB78985.1"/>
    </source>
</evidence>
<dbReference type="Proteomes" id="UP000190044">
    <property type="component" value="Unassembled WGS sequence"/>
</dbReference>
<reference evidence="3" key="1">
    <citation type="submission" date="2017-02" db="EMBL/GenBank/DDBJ databases">
        <authorList>
            <person name="Varghese N."/>
            <person name="Submissions S."/>
        </authorList>
    </citation>
    <scope>NUCLEOTIDE SEQUENCE [LARGE SCALE GENOMIC DNA]</scope>
    <source>
        <strain evidence="3">R11H</strain>
    </source>
</reference>
<dbReference type="PANTHER" id="PTHR43802">
    <property type="entry name" value="ENOYL-COA HYDRATASE"/>
    <property type="match status" value="1"/>
</dbReference>
<dbReference type="Pfam" id="PF00378">
    <property type="entry name" value="ECH_1"/>
    <property type="match status" value="1"/>
</dbReference>
<dbReference type="CDD" id="cd06558">
    <property type="entry name" value="crotonase-like"/>
    <property type="match status" value="1"/>
</dbReference>
<dbReference type="InterPro" id="IPR001753">
    <property type="entry name" value="Enoyl-CoA_hydra/iso"/>
</dbReference>
<name>A0A1T5E556_9SPHN</name>
<proteinExistence type="inferred from homology"/>
<dbReference type="PANTHER" id="PTHR43802:SF1">
    <property type="entry name" value="IP11341P-RELATED"/>
    <property type="match status" value="1"/>
</dbReference>
<keyword evidence="3" id="KW-1185">Reference proteome</keyword>
<comment type="similarity">
    <text evidence="1">Belongs to the enoyl-CoA hydratase/isomerase family.</text>
</comment>
<evidence type="ECO:0000313" key="3">
    <source>
        <dbReference type="Proteomes" id="UP000190044"/>
    </source>
</evidence>
<organism evidence="2 3">
    <name type="scientific">Sphingopyxis flava</name>
    <dbReference type="NCBI Taxonomy" id="1507287"/>
    <lineage>
        <taxon>Bacteria</taxon>
        <taxon>Pseudomonadati</taxon>
        <taxon>Pseudomonadota</taxon>
        <taxon>Alphaproteobacteria</taxon>
        <taxon>Sphingomonadales</taxon>
        <taxon>Sphingomonadaceae</taxon>
        <taxon>Sphingopyxis</taxon>
    </lineage>
</organism>
<gene>
    <name evidence="2" type="ORF">SAMN06295937_10191</name>
</gene>
<dbReference type="EMBL" id="FUYP01000019">
    <property type="protein sequence ID" value="SKB78985.1"/>
    <property type="molecule type" value="Genomic_DNA"/>
</dbReference>
<dbReference type="InterPro" id="IPR029045">
    <property type="entry name" value="ClpP/crotonase-like_dom_sf"/>
</dbReference>